<dbReference type="PANTHER" id="PTHR43601:SF3">
    <property type="entry name" value="THIOREDOXIN, MITOCHONDRIAL"/>
    <property type="match status" value="1"/>
</dbReference>
<organism evidence="4 5">
    <name type="scientific">Taishania pollutisoli</name>
    <dbReference type="NCBI Taxonomy" id="2766479"/>
    <lineage>
        <taxon>Bacteria</taxon>
        <taxon>Pseudomonadati</taxon>
        <taxon>Bacteroidota</taxon>
        <taxon>Flavobacteriia</taxon>
        <taxon>Flavobacteriales</taxon>
        <taxon>Crocinitomicaceae</taxon>
        <taxon>Taishania</taxon>
    </lineage>
</organism>
<evidence type="ECO:0000259" key="2">
    <source>
        <dbReference type="PROSITE" id="PS50206"/>
    </source>
</evidence>
<dbReference type="InterPro" id="IPR036249">
    <property type="entry name" value="Thioredoxin-like_sf"/>
</dbReference>
<dbReference type="PRINTS" id="PR00421">
    <property type="entry name" value="THIOREDOXIN"/>
</dbReference>
<feature type="domain" description="Rhodanese" evidence="2">
    <location>
        <begin position="39"/>
        <end position="129"/>
    </location>
</feature>
<dbReference type="InterPro" id="IPR001763">
    <property type="entry name" value="Rhodanese-like_dom"/>
</dbReference>
<dbReference type="EMBL" id="JACVEL010000007">
    <property type="protein sequence ID" value="MBC9813033.1"/>
    <property type="molecule type" value="Genomic_DNA"/>
</dbReference>
<dbReference type="Proteomes" id="UP000652681">
    <property type="component" value="Unassembled WGS sequence"/>
</dbReference>
<dbReference type="InterPro" id="IPR017937">
    <property type="entry name" value="Thioredoxin_CS"/>
</dbReference>
<gene>
    <name evidence="4" type="ORF">H9Y05_11190</name>
</gene>
<proteinExistence type="predicted"/>
<dbReference type="InterPro" id="IPR036873">
    <property type="entry name" value="Rhodanese-like_dom_sf"/>
</dbReference>
<sequence length="236" mass="26806">MYKYMLSVITLLLFGCSSGQNNPDKTQLSAVEFSQKINELGAPQLIDVRTPEEFEGGHLLHAINFNWNSDDFMKKVASLDKTKPVFVYCLSGGRSASAAATMRKNGFREVYEMDGGMMQWRARQLPEVNGAPLSDAISVNQYNTLIDSEKLVLIDFYAEWCGPCKKMEPYLNKITEDSKEYVTVIRIDADKNPDLCRQLNVTALPVLKLYKNKELIWDNLGFVEEGKVREQLTTNR</sequence>
<dbReference type="PANTHER" id="PTHR43601">
    <property type="entry name" value="THIOREDOXIN, MITOCHONDRIAL"/>
    <property type="match status" value="1"/>
</dbReference>
<feature type="domain" description="Thioredoxin" evidence="3">
    <location>
        <begin position="90"/>
        <end position="236"/>
    </location>
</feature>
<evidence type="ECO:0000313" key="4">
    <source>
        <dbReference type="EMBL" id="MBC9813033.1"/>
    </source>
</evidence>
<dbReference type="SUPFAM" id="SSF52821">
    <property type="entry name" value="Rhodanese/Cell cycle control phosphatase"/>
    <property type="match status" value="1"/>
</dbReference>
<keyword evidence="1" id="KW-0676">Redox-active center</keyword>
<dbReference type="PROSITE" id="PS00194">
    <property type="entry name" value="THIOREDOXIN_1"/>
    <property type="match status" value="1"/>
</dbReference>
<dbReference type="PROSITE" id="PS50206">
    <property type="entry name" value="RHODANESE_3"/>
    <property type="match status" value="1"/>
</dbReference>
<dbReference type="SUPFAM" id="SSF52833">
    <property type="entry name" value="Thioredoxin-like"/>
    <property type="match status" value="1"/>
</dbReference>
<accession>A0A8J6PE52</accession>
<comment type="caution">
    <text evidence="4">The sequence shown here is derived from an EMBL/GenBank/DDBJ whole genome shotgun (WGS) entry which is preliminary data.</text>
</comment>
<dbReference type="SMART" id="SM00450">
    <property type="entry name" value="RHOD"/>
    <property type="match status" value="1"/>
</dbReference>
<dbReference type="Pfam" id="PF00581">
    <property type="entry name" value="Rhodanese"/>
    <property type="match status" value="1"/>
</dbReference>
<dbReference type="GO" id="GO:0045454">
    <property type="term" value="P:cell redox homeostasis"/>
    <property type="evidence" value="ECO:0007669"/>
    <property type="project" value="TreeGrafter"/>
</dbReference>
<dbReference type="AlphaFoldDB" id="A0A8J6PE52"/>
<dbReference type="PROSITE" id="PS51352">
    <property type="entry name" value="THIOREDOXIN_2"/>
    <property type="match status" value="1"/>
</dbReference>
<dbReference type="CDD" id="cd00158">
    <property type="entry name" value="RHOD"/>
    <property type="match status" value="1"/>
</dbReference>
<dbReference type="Pfam" id="PF00085">
    <property type="entry name" value="Thioredoxin"/>
    <property type="match status" value="1"/>
</dbReference>
<keyword evidence="5" id="KW-1185">Reference proteome</keyword>
<dbReference type="Gene3D" id="3.40.250.10">
    <property type="entry name" value="Rhodanese-like domain"/>
    <property type="match status" value="1"/>
</dbReference>
<dbReference type="InterPro" id="IPR013766">
    <property type="entry name" value="Thioredoxin_domain"/>
</dbReference>
<evidence type="ECO:0000256" key="1">
    <source>
        <dbReference type="ARBA" id="ARBA00023284"/>
    </source>
</evidence>
<reference evidence="4" key="1">
    <citation type="submission" date="2020-09" db="EMBL/GenBank/DDBJ databases">
        <title>Taishania pollutisoli gen. nov., sp. nov., Isolated from Tetrabromobisphenol A-Contaminated Soil.</title>
        <authorList>
            <person name="Chen Q."/>
        </authorList>
    </citation>
    <scope>NUCLEOTIDE SEQUENCE</scope>
    <source>
        <strain evidence="4">CZZ-1</strain>
    </source>
</reference>
<dbReference type="CDD" id="cd02947">
    <property type="entry name" value="TRX_family"/>
    <property type="match status" value="1"/>
</dbReference>
<dbReference type="RefSeq" id="WP_216714336.1">
    <property type="nucleotide sequence ID" value="NZ_JACVEL010000007.1"/>
</dbReference>
<protein>
    <submittedName>
        <fullName evidence="4">Redoxin domain-containing protein</fullName>
    </submittedName>
</protein>
<evidence type="ECO:0000259" key="3">
    <source>
        <dbReference type="PROSITE" id="PS51352"/>
    </source>
</evidence>
<dbReference type="PROSITE" id="PS51257">
    <property type="entry name" value="PROKAR_LIPOPROTEIN"/>
    <property type="match status" value="1"/>
</dbReference>
<name>A0A8J6PE52_9FLAO</name>
<dbReference type="Gene3D" id="3.40.30.10">
    <property type="entry name" value="Glutaredoxin"/>
    <property type="match status" value="1"/>
</dbReference>
<evidence type="ECO:0000313" key="5">
    <source>
        <dbReference type="Proteomes" id="UP000652681"/>
    </source>
</evidence>